<organism evidence="7 8">
    <name type="scientific">Polychaeton citri CBS 116435</name>
    <dbReference type="NCBI Taxonomy" id="1314669"/>
    <lineage>
        <taxon>Eukaryota</taxon>
        <taxon>Fungi</taxon>
        <taxon>Dikarya</taxon>
        <taxon>Ascomycota</taxon>
        <taxon>Pezizomycotina</taxon>
        <taxon>Dothideomycetes</taxon>
        <taxon>Dothideomycetidae</taxon>
        <taxon>Capnodiales</taxon>
        <taxon>Capnodiaceae</taxon>
        <taxon>Polychaeton</taxon>
    </lineage>
</organism>
<dbReference type="Gene3D" id="3.30.559.10">
    <property type="entry name" value="Chloramphenicol acetyltransferase-like domain"/>
    <property type="match status" value="6"/>
</dbReference>
<dbReference type="InterPro" id="IPR006162">
    <property type="entry name" value="Ppantetheine_attach_site"/>
</dbReference>
<dbReference type="CDD" id="cd05918">
    <property type="entry name" value="A_NRPS_SidN3_like"/>
    <property type="match status" value="2"/>
</dbReference>
<keyword evidence="4" id="KW-0436">Ligase</keyword>
<dbReference type="Pfam" id="PF00501">
    <property type="entry name" value="AMP-binding"/>
    <property type="match status" value="3"/>
</dbReference>
<dbReference type="NCBIfam" id="TIGR01733">
    <property type="entry name" value="AA-adenyl-dom"/>
    <property type="match status" value="3"/>
</dbReference>
<dbReference type="Proteomes" id="UP000799441">
    <property type="component" value="Unassembled WGS sequence"/>
</dbReference>
<dbReference type="PROSITE" id="PS50075">
    <property type="entry name" value="CARRIER"/>
    <property type="match status" value="5"/>
</dbReference>
<dbReference type="SUPFAM" id="SSF56801">
    <property type="entry name" value="Acetyl-CoA synthetase-like"/>
    <property type="match status" value="3"/>
</dbReference>
<dbReference type="InterPro" id="IPR036736">
    <property type="entry name" value="ACP-like_sf"/>
</dbReference>
<dbReference type="FunFam" id="3.30.300.30:FF:000033">
    <property type="entry name" value="Nonribosomal siderophore peptide synthase SidC"/>
    <property type="match status" value="1"/>
</dbReference>
<dbReference type="Gene3D" id="3.40.50.12780">
    <property type="entry name" value="N-terminal domain of ligase-like"/>
    <property type="match status" value="3"/>
</dbReference>
<feature type="domain" description="Carrier" evidence="6">
    <location>
        <begin position="2146"/>
        <end position="2223"/>
    </location>
</feature>
<keyword evidence="2" id="KW-0596">Phosphopantetheine</keyword>
<dbReference type="GO" id="GO:0005737">
    <property type="term" value="C:cytoplasm"/>
    <property type="evidence" value="ECO:0007669"/>
    <property type="project" value="TreeGrafter"/>
</dbReference>
<dbReference type="CDD" id="cd19542">
    <property type="entry name" value="CT_NRPS-like"/>
    <property type="match status" value="1"/>
</dbReference>
<dbReference type="InterPro" id="IPR020845">
    <property type="entry name" value="AMP-binding_CS"/>
</dbReference>
<gene>
    <name evidence="7" type="ORF">K431DRAFT_316073</name>
</gene>
<dbReference type="InterPro" id="IPR010071">
    <property type="entry name" value="AA_adenyl_dom"/>
</dbReference>
<evidence type="ECO:0000259" key="6">
    <source>
        <dbReference type="PROSITE" id="PS50075"/>
    </source>
</evidence>
<dbReference type="Pfam" id="PF00668">
    <property type="entry name" value="Condensation"/>
    <property type="match status" value="6"/>
</dbReference>
<comment type="similarity">
    <text evidence="5">Belongs to the NRP synthetase family.</text>
</comment>
<dbReference type="InterPro" id="IPR001242">
    <property type="entry name" value="Condensation_dom"/>
</dbReference>
<keyword evidence="3" id="KW-0597">Phosphoprotein</keyword>
<dbReference type="PANTHER" id="PTHR45527">
    <property type="entry name" value="NONRIBOSOMAL PEPTIDE SYNTHETASE"/>
    <property type="match status" value="1"/>
</dbReference>
<reference evidence="7" key="1">
    <citation type="journal article" date="2020" name="Stud. Mycol.">
        <title>101 Dothideomycetes genomes: a test case for predicting lifestyles and emergence of pathogens.</title>
        <authorList>
            <person name="Haridas S."/>
            <person name="Albert R."/>
            <person name="Binder M."/>
            <person name="Bloem J."/>
            <person name="Labutti K."/>
            <person name="Salamov A."/>
            <person name="Andreopoulos B."/>
            <person name="Baker S."/>
            <person name="Barry K."/>
            <person name="Bills G."/>
            <person name="Bluhm B."/>
            <person name="Cannon C."/>
            <person name="Castanera R."/>
            <person name="Culley D."/>
            <person name="Daum C."/>
            <person name="Ezra D."/>
            <person name="Gonzalez J."/>
            <person name="Henrissat B."/>
            <person name="Kuo A."/>
            <person name="Liang C."/>
            <person name="Lipzen A."/>
            <person name="Lutzoni F."/>
            <person name="Magnuson J."/>
            <person name="Mondo S."/>
            <person name="Nolan M."/>
            <person name="Ohm R."/>
            <person name="Pangilinan J."/>
            <person name="Park H.-J."/>
            <person name="Ramirez L."/>
            <person name="Alfaro M."/>
            <person name="Sun H."/>
            <person name="Tritt A."/>
            <person name="Yoshinaga Y."/>
            <person name="Zwiers L.-H."/>
            <person name="Turgeon B."/>
            <person name="Goodwin S."/>
            <person name="Spatafora J."/>
            <person name="Crous P."/>
            <person name="Grigoriev I."/>
        </authorList>
    </citation>
    <scope>NUCLEOTIDE SEQUENCE</scope>
    <source>
        <strain evidence="7">CBS 116435</strain>
    </source>
</reference>
<dbReference type="Gene3D" id="1.10.1200.10">
    <property type="entry name" value="ACP-like"/>
    <property type="match status" value="5"/>
</dbReference>
<evidence type="ECO:0000256" key="4">
    <source>
        <dbReference type="ARBA" id="ARBA00022598"/>
    </source>
</evidence>
<dbReference type="PROSITE" id="PS00012">
    <property type="entry name" value="PHOSPHOPANTETHEINE"/>
    <property type="match status" value="4"/>
</dbReference>
<feature type="domain" description="Carrier" evidence="6">
    <location>
        <begin position="1594"/>
        <end position="1671"/>
    </location>
</feature>
<dbReference type="InterPro" id="IPR000873">
    <property type="entry name" value="AMP-dep_synth/lig_dom"/>
</dbReference>
<dbReference type="InterPro" id="IPR020806">
    <property type="entry name" value="PKS_PP-bd"/>
</dbReference>
<comment type="pathway">
    <text evidence="1">Siderophore biosynthesis.</text>
</comment>
<dbReference type="PROSITE" id="PS00455">
    <property type="entry name" value="AMP_BINDING"/>
    <property type="match status" value="2"/>
</dbReference>
<sequence>MAGITETGLSISNPSPQRLPGPALLHHLIKYNVSDHVPAVEFCNAGGERERLTYSELHHKANVLARRILTARTRHEQAFIVPIFLPQCPALYISQLAVLKAGGAFCPLVLDIPEERLRFILEDINAECLVTTKGLLSQLPQLSELQLIAIDDVGDCNCSNYDAPMSEVHTSSPAYVMYTSGSTGQPKGVILSHSAATQALLAHDRHIPSFSRFLQFASPTFDVSIFEIFFPLFKGCTLVACDRRLLLNDLPKMINDLEVDAAELTPSVANSLLRTRAVVPNLKILLTIGEMLKQPVINEFAGSNDTTTILWGMYGPTEATIHCTLQPHFMQDMSVRNIGTPLDTVSAFIVRPPSDDDVESDFIRILPVGEEGELVVGGFQLADGYLNRPEQTKAAFVSHPEYGMLYRTGDRARMFEDGHFECLGRISSGQIKLRGQRIELGEIEFATSRTPNARSVVAEVIDGTLVTFVEVDEPSPSEAAVRETCRKWLPAFMVPSDILTTKALPYLASGKVDRKGLRDEYLRQRRLPQQMQGTSRSEKYKELVCIISEVLNTSVDESTNLSAAGLDSLTSIQLASLLRRRGYPKMDANDLLEAGDVEGIERIFQTATTIQGAFSSTYPELRNLALRNSSVSESNDTLLDVFPSTSVQAAMLTETARSPGAYCNWIEFSLSSAHQETNIISAIREVADSHQMLRAGFINVSGKQTSFVNIIWKELSDEQIRIVHDVQRNYVISVAQDLLRASSFQIKREDNCFRVVLRIHHAAYDQWSIDIFRNDLQTVLEGSSIQTRPSFAAVASFEKANLEHSIDSNSPFWSQYLSQHTTTLLPRMIPKLQQPNLVRLQNHALGITAEVLRSKARQLGCSPPSVLQTALAYLLGLYTATNDVLFGTVFSGRTAAVDGIEETFGPCMTTLPFRLDLSASKTWSSLAFAAHDSNRSISKHAFMPLAEIKKLAGTEASALLFDTLFVWQETTRSSVPLQMIKEVASADNYEFSLVIEAEPADDNIYLHATYQASLLPEDQVAALLEQLQIIVNHILENPESEILDSPLLHHTNTMAIYNPTPSHLYETTDLLATIDSQASESAPAISFGNSLAFDNVEMDTLTYSDLILHSNNMAHILLSRDPKKNSPVCICMEKSFNLYIAILGTIKAGLAYMPLLPDTPRSRIKAIFGQAQPQFILCDANSREAFEQTRDASMIDLDIIDLSSGPSDSPGVKWSSDTTAYIIFTSGSTGEPKGVPVTYGNLVSNLVALKQIYPANRSHRLLQACSQAFDVSVFEIFFTFYRGMCLCTARKDDLFQDLEFAIRSLGVTHLSMTPTVAALIDPVNVPSVQFLVTAGEALTATVHQNWAGQGLFQGYGPSETTNICTINPNVQADDHLSNIGKSFNNTSTFVIAVNEPFKVLPFGAYGEFVFGGEQVFDGYLGRDDLNTQKIIRHSIYGKLYRSGDCGRMLPDGTLIIQGRLDDQVKVHGNRIELGEIHSQLLLNSLVSDCVVLVTSEGSSRKIVGFWLPKEIESSNQEPDLVAHANLKVVPGLFDQLEDALPSYMVPSTLLPVRRIPLTTQGKVDKRKLAQVFLKSSSDIKTKASRLSDDVDDSSEWSANERSLARVVRTCLGCVSSQVQRNTSLYALGLDSLKAISLARAIREEMGRSIKISTLLRSPTIRRITRALQEQDASSPSTDVSQLSACFDAGFVVALKAKYEAQGMIVEKVLPCTPLQEAMISAANLTSGHAYCNELVFRVEGDISKLHKCWSRMIERHEILRTVFVETDSREFPFAQAVMCGTNLLWHEISPVVDGVSPTANTDSKRVNTQINLDTPLRISISRSGCATQMIVRMHHAIYDGMSMNLLLQEIQDAYYDGFLPQAPSFEPFLSEMIRQNNEDTQSFWKSSLSGLKPKLMKAPLDSRDLQMQETNFTSKFSIQPERLEAFCRRHSVSTLAVFQSAWAKSLSTVTNAADVCFGNVVSGRSVSVSGVERLIAPCFNTIAVRVNLGIYRTNRTLTEGLHSNNIEAQDFQLAALRRIQAWAGLGSRTLFDSLLLLQPPSANLDEKIWVQERDAGLMDVPIVVEVCQSIAAYELHLHVSPSSGLQPYESQVADLFKKAVEEIISFPSERLESFPQKLSAMHGLFSASDNVADGELDSNGGSITEQLPDSLEARAVTTTLSALSGVDCSHIRPQGTIYQLGLDSLNAIQLATQLRKQGYAITAADVLENPSAATLVQFLKYKKEAAGNESEGFDFDAFEHIFASDVYASTGISSAQIETLRPCTAIQSGMLAQSLDSQGGLYINHISYQMPAEVTLASLKAALQRITEKHQILRTGFAKVENAKTPFAMLIYKEPTLFINIGEKHTAESQSGSESKAQDSIVKHLEQPAWRVTFSDFHDSLSIMLSIHHALYDADSLRIILSDLARTLQGEDIGPATSLDGVLSMLLQTAEDKNGESSGFWSRTLNSASPTKFPDLTPTTQQKIGLQVAELQCGFSSSDLDKLCTRCACTIQALGQTTWASILSAYVGELNVTFGTVLSTRASADTRSVAFPSISTIPIPCNAGKPFEEVLSDMMELNARVQRHKLMPLADLQRLAGLPEQRLFDSVFVYQKSFSKDRSFDWPVLKEAAAVDYAASLELETSPTDDTVTIRLTFDSKLIPYEHGIVILHQYQDLILQNLEGRSYNVDLLSIVPAHEESIAGDVHYLHEFVEVAAKRNPEKVAMQFVDAFSSQGQPQYRTWSYRALNKLGNQVANLVQSHGVGAGGIIAVCMPKCPEASFAFLGILKAGCAFLALDPELPSARKKFILRDSKSKVILVDSAFEDDPEISEVAAVVSVEEKELKVRPETLVAISSISENTTSYCLYTSGTTGTPKGCEISHRNAVQAMLAFQRLFAGHWTKSSRWLQFASYWFDVSVLEQFWSWSVEICVVGAPRDLVLEDLPFFIRALNITQIDLTPSLARLVQPEDVPSLHGGVFITGGEALKQEIIEAWGSYKTICNGYGPTEATIGVTMNPFIGPADKPSNIGRAFDNVGAYVLKPGTGEPVPRGAVGELCVSGPLVGTGYLNRPELTANAFPYLRSVNARVYRTGDLVRLLWDDTFSFLGRKDTQAKLRGQRLEIGEIDAVLLASSDKIVDVASIVSKSSRDGKEMLVSFLSISTERKGVAVEALQPGEFSDLVRLGDQACRSHLPGYMVPTHIIPINFVPLTVNNKVDNKRLKQVLDSLPLQHLQALKHSSGERREFNVDENRLAEALAEYLSISVSELTPGTRMLSAGLSSISAISFVSILKKRGYEAANVATIVRNPSISELHMTLSGSKNHSLGDVNALMQAKLQIRAFEQRWLGQCATRLGVAVQNIESVVPCTPLQQGLILDSTRQESRPYFNVFNLRLRNLDAAKLREAWQAAADNIEVLRVRFLGTDDGHAMVTMRQVSLDVIEKHSTHHPLDAWLQTERDDWLKINDSDIVQPLRLAFVYGSNGDVERMHVFIHHALYDGISWELLMDRVAATYGGQNNIAYGPSFVNALPYGPLQVHSAAKDFWASSLQGTQFDPIPITGYEIREDPVTVGAGIAPSNSLDNLVKKLGISHQALAQACFAIALHQYAPNTSVIGMITSGRFGAIDMADSIIGPLFNTLPLPMMINKSDTWLAITQKYTKFNVDTLPYQHTPLRSIRKFCGRHPSDPMFDALFVFQQHVEETPPSDELWTEDCSELSPEYSLAFEVELTAQKTFSVRTVAKAGIIHNTALGTLLRNFETALTCCADAPESLISKSFAIQNLTASTTQVGSLHEIETNPDIHDFEWTENARAIRTAIVGISGLHESQIDKHSTIYGLGLDSIDTVKLASRLRKVGLSMPVSKILQAQSIPRMIEYLDANKQPANGVITESAPSLELGIKDVTDSREDFDANKIERIVPATPSQEAILAKMFQSNLQHYYNHDVLRLRKGTDLGKLRAAWQAVMDATPILRTTFAEVASADLDATYAQLIHRPLPLDVLTIKDPQDQEQLERTVESLRPQDFSNQDQLPFQLATSSINGAQYLVLSLAHAQYDGHSLALLHEDVQRAYYGKLAQRPSYDFAIRQALHADGDAAYKFWKGVLSGAAPCHFPAQSNKGDNAVTHRVESVSKTNASSVKQFCQQHGISMQTLAQTCWASVLSLHTKSLDVIFGAVLACRDDETAEQTIFPMMNTVVMRAALYGSKVEFARHIQNISIDALQFQRTPLRTIQAAGLDVMQVKPKNGEQGLFNTLFIYQHRPEADEEQIEQLYDSIGGRSSVEYPVAVEMEVESESIIFRMACENSILDESAAGMILSRIDHVLTSIMQDPSAQVVEFKDSQASVCGLPHFTLSATGIVEVVDQSTRLLNGVPTSNRELPKATQPIRETLARVAKIDVDELKIGTTIESIGIDSISAIKVVSALKQQGLKLSVSDILKAKTAENMAELLECNNRPQVRPISQDPNRVMSAFIEQHRLADTVSRIGLNLHEIEQILPASAGQLYMISMWQKTEGQLFYPTFEYHVHGEVTGEQVEKAFRILKSRHPILRTHFVATSSAEVPLLQVVTKVSSSKKASGNSTTTILQAPSAIEVRRSSNAKKGHLVRLKIHHALYDAVSLQLLIEDLASCLRTNSSSIVLPSQSELLALSITDTAKQSQEHFWCKHLAGLNPLTLAQPPSSGAQTRVDIFKPQTSSKVGKLSKLCQQKNITLQSILFAAWAKVYVRLAVSNQQKADDTAHDVVLGIYLSNRSHLENVEKLTAPTINLVPLAVRSAAAAPLLDLARIIHQDLQNIGAVGNCSTSLFDISRWTGFAIDTFVNFLRFPDSDQADGQVDDGIHIASLEEHRLENRGKVVHPEISEDQRPSNLLPESVLDAYQHSVDLELGISNGCLDVGLFSPESMLELRAGEEAIAEFKRVLEDALVV</sequence>
<dbReference type="EMBL" id="MU003853">
    <property type="protein sequence ID" value="KAF2717079.1"/>
    <property type="molecule type" value="Genomic_DNA"/>
</dbReference>
<dbReference type="InterPro" id="IPR042099">
    <property type="entry name" value="ANL_N_sf"/>
</dbReference>
<dbReference type="GO" id="GO:0010106">
    <property type="term" value="P:cellular response to iron ion starvation"/>
    <property type="evidence" value="ECO:0007669"/>
    <property type="project" value="UniProtKB-ARBA"/>
</dbReference>
<dbReference type="Pfam" id="PF00550">
    <property type="entry name" value="PP-binding"/>
    <property type="match status" value="6"/>
</dbReference>
<dbReference type="SUPFAM" id="SSF47336">
    <property type="entry name" value="ACP-like"/>
    <property type="match status" value="5"/>
</dbReference>
<name>A0A9P4Q2T3_9PEZI</name>
<dbReference type="GO" id="GO:0043041">
    <property type="term" value="P:amino acid activation for nonribosomal peptide biosynthetic process"/>
    <property type="evidence" value="ECO:0007669"/>
    <property type="project" value="TreeGrafter"/>
</dbReference>
<evidence type="ECO:0000256" key="5">
    <source>
        <dbReference type="ARBA" id="ARBA00029454"/>
    </source>
</evidence>
<feature type="domain" description="Carrier" evidence="6">
    <location>
        <begin position="534"/>
        <end position="608"/>
    </location>
</feature>
<evidence type="ECO:0000256" key="3">
    <source>
        <dbReference type="ARBA" id="ARBA00022553"/>
    </source>
</evidence>
<dbReference type="FunFam" id="3.30.300.30:FF:000015">
    <property type="entry name" value="Nonribosomal peptide synthase SidD"/>
    <property type="match status" value="1"/>
</dbReference>
<evidence type="ECO:0000256" key="1">
    <source>
        <dbReference type="ARBA" id="ARBA00004924"/>
    </source>
</evidence>
<keyword evidence="8" id="KW-1185">Reference proteome</keyword>
<dbReference type="SMART" id="SM00823">
    <property type="entry name" value="PKS_PP"/>
    <property type="match status" value="4"/>
</dbReference>
<dbReference type="SUPFAM" id="SSF52777">
    <property type="entry name" value="CoA-dependent acyltransferases"/>
    <property type="match status" value="12"/>
</dbReference>
<dbReference type="GO" id="GO:0016874">
    <property type="term" value="F:ligase activity"/>
    <property type="evidence" value="ECO:0007669"/>
    <property type="project" value="UniProtKB-KW"/>
</dbReference>
<dbReference type="GO" id="GO:0031169">
    <property type="term" value="P:ferrichrome biosynthetic process"/>
    <property type="evidence" value="ECO:0007669"/>
    <property type="project" value="UniProtKB-ARBA"/>
</dbReference>
<feature type="domain" description="Carrier" evidence="6">
    <location>
        <begin position="4345"/>
        <end position="4418"/>
    </location>
</feature>
<dbReference type="Gene3D" id="3.30.559.30">
    <property type="entry name" value="Nonribosomal peptide synthetase, condensation domain"/>
    <property type="match status" value="6"/>
</dbReference>
<dbReference type="FunFam" id="3.40.50.12780:FF:000024">
    <property type="entry name" value="Nonribosomal siderophore peptide synthase SidC"/>
    <property type="match status" value="2"/>
</dbReference>
<evidence type="ECO:0000313" key="8">
    <source>
        <dbReference type="Proteomes" id="UP000799441"/>
    </source>
</evidence>
<dbReference type="InterPro" id="IPR023213">
    <property type="entry name" value="CAT-like_dom_sf"/>
</dbReference>
<comment type="caution">
    <text evidence="7">The sequence shown here is derived from an EMBL/GenBank/DDBJ whole genome shotgun (WGS) entry which is preliminary data.</text>
</comment>
<accession>A0A9P4Q2T3</accession>
<dbReference type="InterPro" id="IPR045851">
    <property type="entry name" value="AMP-bd_C_sf"/>
</dbReference>
<dbReference type="Gene3D" id="3.30.300.30">
    <property type="match status" value="3"/>
</dbReference>
<proteinExistence type="inferred from homology"/>
<dbReference type="PANTHER" id="PTHR45527:SF1">
    <property type="entry name" value="FATTY ACID SYNTHASE"/>
    <property type="match status" value="1"/>
</dbReference>
<evidence type="ECO:0000256" key="2">
    <source>
        <dbReference type="ARBA" id="ARBA00022450"/>
    </source>
</evidence>
<protein>
    <submittedName>
        <fullName evidence="7">Non-ribosomal peptide synthetase</fullName>
    </submittedName>
</protein>
<dbReference type="GO" id="GO:0031177">
    <property type="term" value="F:phosphopantetheine binding"/>
    <property type="evidence" value="ECO:0007669"/>
    <property type="project" value="InterPro"/>
</dbReference>
<dbReference type="OrthoDB" id="416786at2759"/>
<dbReference type="InterPro" id="IPR009081">
    <property type="entry name" value="PP-bd_ACP"/>
</dbReference>
<feature type="domain" description="Carrier" evidence="6">
    <location>
        <begin position="3775"/>
        <end position="3851"/>
    </location>
</feature>
<evidence type="ECO:0000313" key="7">
    <source>
        <dbReference type="EMBL" id="KAF2717079.1"/>
    </source>
</evidence>
<dbReference type="NCBIfam" id="NF003417">
    <property type="entry name" value="PRK04813.1"/>
    <property type="match status" value="3"/>
</dbReference>